<dbReference type="EMBL" id="VSRR010003378">
    <property type="protein sequence ID" value="MPC35913.1"/>
    <property type="molecule type" value="Genomic_DNA"/>
</dbReference>
<reference evidence="1 2" key="1">
    <citation type="submission" date="2019-05" db="EMBL/GenBank/DDBJ databases">
        <title>Another draft genome of Portunus trituberculatus and its Hox gene families provides insights of decapod evolution.</title>
        <authorList>
            <person name="Jeong J.-H."/>
            <person name="Song I."/>
            <person name="Kim S."/>
            <person name="Choi T."/>
            <person name="Kim D."/>
            <person name="Ryu S."/>
            <person name="Kim W."/>
        </authorList>
    </citation>
    <scope>NUCLEOTIDE SEQUENCE [LARGE SCALE GENOMIC DNA]</scope>
    <source>
        <tissue evidence="1">Muscle</tissue>
    </source>
</reference>
<dbReference type="Proteomes" id="UP000324222">
    <property type="component" value="Unassembled WGS sequence"/>
</dbReference>
<keyword evidence="2" id="KW-1185">Reference proteome</keyword>
<organism evidence="1 2">
    <name type="scientific">Portunus trituberculatus</name>
    <name type="common">Swimming crab</name>
    <name type="synonym">Neptunus trituberculatus</name>
    <dbReference type="NCBI Taxonomy" id="210409"/>
    <lineage>
        <taxon>Eukaryota</taxon>
        <taxon>Metazoa</taxon>
        <taxon>Ecdysozoa</taxon>
        <taxon>Arthropoda</taxon>
        <taxon>Crustacea</taxon>
        <taxon>Multicrustacea</taxon>
        <taxon>Malacostraca</taxon>
        <taxon>Eumalacostraca</taxon>
        <taxon>Eucarida</taxon>
        <taxon>Decapoda</taxon>
        <taxon>Pleocyemata</taxon>
        <taxon>Brachyura</taxon>
        <taxon>Eubrachyura</taxon>
        <taxon>Portunoidea</taxon>
        <taxon>Portunidae</taxon>
        <taxon>Portuninae</taxon>
        <taxon>Portunus</taxon>
    </lineage>
</organism>
<sequence>MFTEACEADPCQQFVIPTWQCHNYLKSNEHGLFGRVTHETQYSAEECVSQGIVVHNWGKKQDMYHHTTIIFIASMAATTDVRPTPEATSKTCLPLKMSL</sequence>
<evidence type="ECO:0000313" key="2">
    <source>
        <dbReference type="Proteomes" id="UP000324222"/>
    </source>
</evidence>
<accession>A0A5B7ESN6</accession>
<evidence type="ECO:0000313" key="1">
    <source>
        <dbReference type="EMBL" id="MPC35913.1"/>
    </source>
</evidence>
<proteinExistence type="predicted"/>
<gene>
    <name evidence="1" type="ORF">E2C01_029350</name>
</gene>
<name>A0A5B7ESN6_PORTR</name>
<dbReference type="AlphaFoldDB" id="A0A5B7ESN6"/>
<protein>
    <submittedName>
        <fullName evidence="1">Uncharacterized protein</fullName>
    </submittedName>
</protein>
<comment type="caution">
    <text evidence="1">The sequence shown here is derived from an EMBL/GenBank/DDBJ whole genome shotgun (WGS) entry which is preliminary data.</text>
</comment>